<accession>A0ABM0M135</accession>
<evidence type="ECO:0000259" key="11">
    <source>
        <dbReference type="PROSITE" id="PS50262"/>
    </source>
</evidence>
<dbReference type="InterPro" id="IPR000355">
    <property type="entry name" value="Chemokine_rcpt"/>
</dbReference>
<comment type="similarity">
    <text evidence="9">Belongs to the G-protein coupled receptor 1 family.</text>
</comment>
<comment type="subcellular location">
    <subcellularLocation>
        <location evidence="1">Cell membrane</location>
        <topology evidence="1">Multi-pass membrane protein</topology>
    </subcellularLocation>
</comment>
<evidence type="ECO:0000256" key="2">
    <source>
        <dbReference type="ARBA" id="ARBA00022475"/>
    </source>
</evidence>
<evidence type="ECO:0000313" key="13">
    <source>
        <dbReference type="RefSeq" id="XP_006813726.1"/>
    </source>
</evidence>
<sequence length="388" mass="43948">MVTGGNSTFNESTGSYYIPGIAGQVSPLLFNTILPVIFGIICFSGLIGNALVIYVLLRRSKIKTVANVYILNLASADFLFVVMLPFLAYTNSGSNWIMGEAVCKLVHGVDGLNMFAGIFTLVALSFDRYLAVVHGLRSRKYRTIKAARMTCVLIWVLAFLVTVPLWVSAVTIEFYGITLCEVAAPEWMPQSVFIQYGFVTGFCVPLAIISVCYASIVIHLTQLNCRDNILNKRPHRSHRVTIMVLLVVLLFIVCWLPFWVVHILRLFERFNNYNITMPFLIAFYFSLCLSYANSCLNPIIYTYAGENFRRNLALLCRSREKKHFHVSSPNKRIVMTTTSSKRSRCYSSTTEDTLLSSFKRCSYRVPSRTYKKGNVTIDRTRSYCTNTV</sequence>
<evidence type="ECO:0000256" key="7">
    <source>
        <dbReference type="ARBA" id="ARBA00023170"/>
    </source>
</evidence>
<evidence type="ECO:0000256" key="8">
    <source>
        <dbReference type="ARBA" id="ARBA00023224"/>
    </source>
</evidence>
<evidence type="ECO:0000256" key="5">
    <source>
        <dbReference type="ARBA" id="ARBA00023040"/>
    </source>
</evidence>
<dbReference type="SUPFAM" id="SSF81321">
    <property type="entry name" value="Family A G protein-coupled receptor-like"/>
    <property type="match status" value="1"/>
</dbReference>
<feature type="transmembrane region" description="Helical" evidence="10">
    <location>
        <begin position="69"/>
        <end position="91"/>
    </location>
</feature>
<dbReference type="InterPro" id="IPR017452">
    <property type="entry name" value="GPCR_Rhodpsn_7TM"/>
</dbReference>
<feature type="transmembrane region" description="Helical" evidence="10">
    <location>
        <begin position="33"/>
        <end position="57"/>
    </location>
</feature>
<keyword evidence="7 9" id="KW-0675">Receptor</keyword>
<dbReference type="PRINTS" id="PR00237">
    <property type="entry name" value="GPCRRHODOPSN"/>
</dbReference>
<dbReference type="PROSITE" id="PS50262">
    <property type="entry name" value="G_PROTEIN_RECEP_F1_2"/>
    <property type="match status" value="1"/>
</dbReference>
<dbReference type="PANTHER" id="PTHR24229:SF40">
    <property type="entry name" value="ALLATOSTATIN C RECEPTOR 1-RELATED"/>
    <property type="match status" value="1"/>
</dbReference>
<evidence type="ECO:0000256" key="10">
    <source>
        <dbReference type="SAM" id="Phobius"/>
    </source>
</evidence>
<evidence type="ECO:0000256" key="4">
    <source>
        <dbReference type="ARBA" id="ARBA00022989"/>
    </source>
</evidence>
<proteinExistence type="inferred from homology"/>
<keyword evidence="3 9" id="KW-0812">Transmembrane</keyword>
<dbReference type="InterPro" id="IPR000276">
    <property type="entry name" value="GPCR_Rhodpsn"/>
</dbReference>
<evidence type="ECO:0000256" key="9">
    <source>
        <dbReference type="RuleBase" id="RU000688"/>
    </source>
</evidence>
<feature type="transmembrane region" description="Helical" evidence="10">
    <location>
        <begin position="196"/>
        <end position="220"/>
    </location>
</feature>
<name>A0ABM0M135_SACKO</name>
<keyword evidence="6 10" id="KW-0472">Membrane</keyword>
<feature type="domain" description="G-protein coupled receptors family 1 profile" evidence="11">
    <location>
        <begin position="48"/>
        <end position="301"/>
    </location>
</feature>
<gene>
    <name evidence="13" type="primary">LOC102806696</name>
</gene>
<dbReference type="RefSeq" id="XP_006813726.1">
    <property type="nucleotide sequence ID" value="XM_006813663.1"/>
</dbReference>
<dbReference type="Pfam" id="PF00001">
    <property type="entry name" value="7tm_1"/>
    <property type="match status" value="1"/>
</dbReference>
<evidence type="ECO:0000256" key="6">
    <source>
        <dbReference type="ARBA" id="ARBA00023136"/>
    </source>
</evidence>
<feature type="transmembrane region" description="Helical" evidence="10">
    <location>
        <begin position="111"/>
        <end position="131"/>
    </location>
</feature>
<dbReference type="Gene3D" id="1.20.1070.10">
    <property type="entry name" value="Rhodopsin 7-helix transmembrane proteins"/>
    <property type="match status" value="1"/>
</dbReference>
<dbReference type="GeneID" id="102806696"/>
<dbReference type="PRINTS" id="PR00657">
    <property type="entry name" value="CCCHEMOKINER"/>
</dbReference>
<keyword evidence="8 9" id="KW-0807">Transducer</keyword>
<keyword evidence="5 9" id="KW-0297">G-protein coupled receptor</keyword>
<keyword evidence="12" id="KW-1185">Reference proteome</keyword>
<evidence type="ECO:0000256" key="3">
    <source>
        <dbReference type="ARBA" id="ARBA00022692"/>
    </source>
</evidence>
<reference evidence="13" key="1">
    <citation type="submission" date="2025-08" db="UniProtKB">
        <authorList>
            <consortium name="RefSeq"/>
        </authorList>
    </citation>
    <scope>IDENTIFICATION</scope>
    <source>
        <tissue evidence="13">Testes</tissue>
    </source>
</reference>
<evidence type="ECO:0000313" key="12">
    <source>
        <dbReference type="Proteomes" id="UP000694865"/>
    </source>
</evidence>
<keyword evidence="2" id="KW-1003">Cell membrane</keyword>
<feature type="transmembrane region" description="Helical" evidence="10">
    <location>
        <begin position="281"/>
        <end position="304"/>
    </location>
</feature>
<evidence type="ECO:0000256" key="1">
    <source>
        <dbReference type="ARBA" id="ARBA00004651"/>
    </source>
</evidence>
<feature type="transmembrane region" description="Helical" evidence="10">
    <location>
        <begin position="240"/>
        <end position="261"/>
    </location>
</feature>
<dbReference type="Proteomes" id="UP000694865">
    <property type="component" value="Unplaced"/>
</dbReference>
<organism evidence="12 13">
    <name type="scientific">Saccoglossus kowalevskii</name>
    <name type="common">Acorn worm</name>
    <dbReference type="NCBI Taxonomy" id="10224"/>
    <lineage>
        <taxon>Eukaryota</taxon>
        <taxon>Metazoa</taxon>
        <taxon>Hemichordata</taxon>
        <taxon>Enteropneusta</taxon>
        <taxon>Harrimaniidae</taxon>
        <taxon>Saccoglossus</taxon>
    </lineage>
</organism>
<dbReference type="PROSITE" id="PS00237">
    <property type="entry name" value="G_PROTEIN_RECEP_F1_1"/>
    <property type="match status" value="1"/>
</dbReference>
<protein>
    <submittedName>
        <fullName evidence="13">Somatostatin receptor type 5-like</fullName>
    </submittedName>
</protein>
<feature type="transmembrane region" description="Helical" evidence="10">
    <location>
        <begin position="152"/>
        <end position="176"/>
    </location>
</feature>
<keyword evidence="4 10" id="KW-1133">Transmembrane helix</keyword>
<dbReference type="PANTHER" id="PTHR24229">
    <property type="entry name" value="NEUROPEPTIDES RECEPTOR"/>
    <property type="match status" value="1"/>
</dbReference>